<evidence type="ECO:0000256" key="4">
    <source>
        <dbReference type="ARBA" id="ARBA00023157"/>
    </source>
</evidence>
<keyword evidence="4" id="KW-1015">Disulfide bond</keyword>
<keyword evidence="2" id="KW-0964">Secreted</keyword>
<dbReference type="InterPro" id="IPR050111">
    <property type="entry name" value="C-type_lectin/snaclec_domain"/>
</dbReference>
<gene>
    <name evidence="8" type="primary">CD207</name>
</gene>
<dbReference type="PANTHER" id="PTHR22803">
    <property type="entry name" value="MANNOSE, PHOSPHOLIPASE, LECTIN RECEPTOR RELATED"/>
    <property type="match status" value="1"/>
</dbReference>
<evidence type="ECO:0000256" key="1">
    <source>
        <dbReference type="ARBA" id="ARBA00004613"/>
    </source>
</evidence>
<dbReference type="InterPro" id="IPR016186">
    <property type="entry name" value="C-type_lectin-like/link_sf"/>
</dbReference>
<dbReference type="SMART" id="SM00034">
    <property type="entry name" value="CLECT"/>
    <property type="match status" value="1"/>
</dbReference>
<sequence length="252" mass="28651">MAREISYENAEVFEPKEIALKKSSGKRTTFVLTFLALLALLLAIVLLALAVLYVQKERKLTELERAADKIKAALRLSNVSFASEDVQLLENISEAFSKLQAHLENVSASQTAAQDGYRRLLHLVSAGWKLYQGNFYLLFQEAKNWHAAEQDCQSSGAHLTSVTSRQEMDYLSKESGGLTFWIGLTDHEEEGNWTWADGTKYNRKISFWAREQPDNWHGAPEHQEDCVQIAKAQWNDVSCTYSYRGFCKMPFS</sequence>
<evidence type="ECO:0000256" key="3">
    <source>
        <dbReference type="ARBA" id="ARBA00022734"/>
    </source>
</evidence>
<proteinExistence type="predicted"/>
<evidence type="ECO:0000313" key="8">
    <source>
        <dbReference type="RefSeq" id="XP_020650882.2"/>
    </source>
</evidence>
<dbReference type="InParanoid" id="A0A6J0TRG8"/>
<organism evidence="7 8">
    <name type="scientific">Pogona vitticeps</name>
    <name type="common">central bearded dragon</name>
    <dbReference type="NCBI Taxonomy" id="103695"/>
    <lineage>
        <taxon>Eukaryota</taxon>
        <taxon>Metazoa</taxon>
        <taxon>Chordata</taxon>
        <taxon>Craniata</taxon>
        <taxon>Vertebrata</taxon>
        <taxon>Euteleostomi</taxon>
        <taxon>Lepidosauria</taxon>
        <taxon>Squamata</taxon>
        <taxon>Bifurcata</taxon>
        <taxon>Unidentata</taxon>
        <taxon>Episquamata</taxon>
        <taxon>Toxicofera</taxon>
        <taxon>Iguania</taxon>
        <taxon>Acrodonta</taxon>
        <taxon>Agamidae</taxon>
        <taxon>Amphibolurinae</taxon>
        <taxon>Pogona</taxon>
    </lineage>
</organism>
<accession>A0A6J0TRG8</accession>
<dbReference type="OrthoDB" id="2142683at2759"/>
<keyword evidence="5" id="KW-0472">Membrane</keyword>
<dbReference type="SUPFAM" id="SSF56436">
    <property type="entry name" value="C-type lectin-like"/>
    <property type="match status" value="1"/>
</dbReference>
<evidence type="ECO:0000259" key="6">
    <source>
        <dbReference type="PROSITE" id="PS50041"/>
    </source>
</evidence>
<dbReference type="GeneID" id="110079844"/>
<dbReference type="CDD" id="cd03590">
    <property type="entry name" value="CLECT_DC-SIGN_like"/>
    <property type="match status" value="1"/>
</dbReference>
<feature type="transmembrane region" description="Helical" evidence="5">
    <location>
        <begin position="30"/>
        <end position="54"/>
    </location>
</feature>
<dbReference type="Gene3D" id="3.10.100.10">
    <property type="entry name" value="Mannose-Binding Protein A, subunit A"/>
    <property type="match status" value="1"/>
</dbReference>
<feature type="domain" description="C-type lectin" evidence="6">
    <location>
        <begin position="131"/>
        <end position="248"/>
    </location>
</feature>
<keyword evidence="5" id="KW-1133">Transmembrane helix</keyword>
<keyword evidence="7" id="KW-1185">Reference proteome</keyword>
<reference evidence="8" key="1">
    <citation type="submission" date="2025-08" db="UniProtKB">
        <authorList>
            <consortium name="RefSeq"/>
        </authorList>
    </citation>
    <scope>IDENTIFICATION</scope>
</reference>
<evidence type="ECO:0000313" key="7">
    <source>
        <dbReference type="Proteomes" id="UP001652642"/>
    </source>
</evidence>
<dbReference type="GO" id="GO:0030246">
    <property type="term" value="F:carbohydrate binding"/>
    <property type="evidence" value="ECO:0007669"/>
    <property type="project" value="UniProtKB-KW"/>
</dbReference>
<dbReference type="Proteomes" id="UP001652642">
    <property type="component" value="Chromosome 5"/>
</dbReference>
<protein>
    <submittedName>
        <fullName evidence="8">C-type lectin domain family 4 member K</fullName>
    </submittedName>
</protein>
<dbReference type="AlphaFoldDB" id="A0A6J0TRG8"/>
<evidence type="ECO:0000256" key="5">
    <source>
        <dbReference type="SAM" id="Phobius"/>
    </source>
</evidence>
<dbReference type="GO" id="GO:0005576">
    <property type="term" value="C:extracellular region"/>
    <property type="evidence" value="ECO:0007669"/>
    <property type="project" value="UniProtKB-SubCell"/>
</dbReference>
<dbReference type="InterPro" id="IPR016187">
    <property type="entry name" value="CTDL_fold"/>
</dbReference>
<evidence type="ECO:0000256" key="2">
    <source>
        <dbReference type="ARBA" id="ARBA00022525"/>
    </source>
</evidence>
<dbReference type="RefSeq" id="XP_020650882.2">
    <property type="nucleotide sequence ID" value="XM_020795223.2"/>
</dbReference>
<keyword evidence="5" id="KW-0812">Transmembrane</keyword>
<name>A0A6J0TRG8_9SAUR</name>
<dbReference type="Pfam" id="PF00059">
    <property type="entry name" value="Lectin_C"/>
    <property type="match status" value="1"/>
</dbReference>
<dbReference type="KEGG" id="pvt:110079844"/>
<dbReference type="InterPro" id="IPR001304">
    <property type="entry name" value="C-type_lectin-like"/>
</dbReference>
<keyword evidence="3" id="KW-0430">Lectin</keyword>
<dbReference type="CTD" id="50489"/>
<dbReference type="InterPro" id="IPR033989">
    <property type="entry name" value="CD209-like_CTLD"/>
</dbReference>
<comment type="subcellular location">
    <subcellularLocation>
        <location evidence="1">Secreted</location>
    </subcellularLocation>
</comment>
<dbReference type="PROSITE" id="PS50041">
    <property type="entry name" value="C_TYPE_LECTIN_2"/>
    <property type="match status" value="1"/>
</dbReference>